<evidence type="ECO:0000256" key="1">
    <source>
        <dbReference type="SAM" id="MobiDB-lite"/>
    </source>
</evidence>
<name>A0A7J4XRD1_BACOV</name>
<dbReference type="AlphaFoldDB" id="A0A7J4XRD1"/>
<dbReference type="InterPro" id="IPR005094">
    <property type="entry name" value="Endonuclease_MobA/VirD2"/>
</dbReference>
<accession>A0A7J4XRD1</accession>
<evidence type="ECO:0000313" key="3">
    <source>
        <dbReference type="EMBL" id="KAA4620462.1"/>
    </source>
</evidence>
<reference evidence="3 4" key="1">
    <citation type="journal article" date="2019" name="Nat. Med.">
        <title>A library of human gut bacterial isolates paired with longitudinal multiomics data enables mechanistic microbiome research.</title>
        <authorList>
            <person name="Poyet M."/>
            <person name="Groussin M."/>
            <person name="Gibbons S.M."/>
            <person name="Avila-Pacheco J."/>
            <person name="Jiang X."/>
            <person name="Kearney S.M."/>
            <person name="Perrotta A.R."/>
            <person name="Berdy B."/>
            <person name="Zhao S."/>
            <person name="Lieberman T.D."/>
            <person name="Swanson P.K."/>
            <person name="Smith M."/>
            <person name="Roesemann S."/>
            <person name="Alexander J.E."/>
            <person name="Rich S.A."/>
            <person name="Livny J."/>
            <person name="Vlamakis H."/>
            <person name="Clish C."/>
            <person name="Bullock K."/>
            <person name="Deik A."/>
            <person name="Scott J."/>
            <person name="Pierce K.A."/>
            <person name="Xavier R.J."/>
            <person name="Alm E.J."/>
        </authorList>
    </citation>
    <scope>NUCLEOTIDE SEQUENCE [LARGE SCALE GENOMIC DNA]</scope>
    <source>
        <strain evidence="3 4">BIOML-A15</strain>
    </source>
</reference>
<sequence length="418" mass="47407">MVAKISMGSSLFGALSYNQNKVDEEQGKVLLSNRMFESEDGSFSIRRCMECFNMHLPADLKTEKPIIHISLNPHPEDVLSDSQLAEIAKEYMEKLGYGDQPFMVYKHEDIQRHHIHIVSIRVDDTGKKINDKFEHIRSKEITRELEKKYGLHPAEKKQATERPELKKVDYQAGDVKHQLSNTVKALSGSYRFQSFTEYKALLSIYNVQAEEVRGEINGKPYNGMVYSATNDKGEKQGNPFKSSSLGKSVGYEAIQRRIQKSEKEIRDKNLKERTRRTVGEVMKSARSREQFISDLKAKGIDVLFRQNDTGRIYGVTFIDHESRTILNGSRLGKEFSANVFNDLFTGSRTLTGNSKQDVQGDFTKESHPYPQVGQLSEGTGNAIAGILNLLPGSGDTPPDHSQVPTPKKKKKKKQRRIY</sequence>
<gene>
    <name evidence="3" type="ORF">F3B90_23955</name>
</gene>
<dbReference type="EMBL" id="VWFP01000036">
    <property type="protein sequence ID" value="KAA4620462.1"/>
    <property type="molecule type" value="Genomic_DNA"/>
</dbReference>
<proteinExistence type="predicted"/>
<dbReference type="Pfam" id="PF03432">
    <property type="entry name" value="Relaxase"/>
    <property type="match status" value="1"/>
</dbReference>
<organism evidence="3 4">
    <name type="scientific">Bacteroides ovatus</name>
    <dbReference type="NCBI Taxonomy" id="28116"/>
    <lineage>
        <taxon>Bacteria</taxon>
        <taxon>Pseudomonadati</taxon>
        <taxon>Bacteroidota</taxon>
        <taxon>Bacteroidia</taxon>
        <taxon>Bacteroidales</taxon>
        <taxon>Bacteroidaceae</taxon>
        <taxon>Bacteroides</taxon>
    </lineage>
</organism>
<dbReference type="Proteomes" id="UP000424805">
    <property type="component" value="Unassembled WGS sequence"/>
</dbReference>
<dbReference type="NCBIfam" id="NF041325">
    <property type="entry name" value="Bacteroid_MobB"/>
    <property type="match status" value="1"/>
</dbReference>
<comment type="caution">
    <text evidence="3">The sequence shown here is derived from an EMBL/GenBank/DDBJ whole genome shotgun (WGS) entry which is preliminary data.</text>
</comment>
<feature type="region of interest" description="Disordered" evidence="1">
    <location>
        <begin position="387"/>
        <end position="418"/>
    </location>
</feature>
<feature type="domain" description="MobA/VirD2-like nuclease" evidence="2">
    <location>
        <begin position="17"/>
        <end position="151"/>
    </location>
</feature>
<evidence type="ECO:0000313" key="4">
    <source>
        <dbReference type="Proteomes" id="UP000424805"/>
    </source>
</evidence>
<evidence type="ECO:0000259" key="2">
    <source>
        <dbReference type="Pfam" id="PF03432"/>
    </source>
</evidence>
<protein>
    <submittedName>
        <fullName evidence="3">Relaxase/mobilization nuclease domain-containing protein</fullName>
    </submittedName>
</protein>
<feature type="compositionally biased region" description="Basic residues" evidence="1">
    <location>
        <begin position="406"/>
        <end position="418"/>
    </location>
</feature>